<name>A0AAW4WB27_9FIRM</name>
<gene>
    <name evidence="3" type="ORF">LKD40_15775</name>
</gene>
<dbReference type="EMBL" id="JAJEQQ010000043">
    <property type="protein sequence ID" value="MCC2229231.1"/>
    <property type="molecule type" value="Genomic_DNA"/>
</dbReference>
<keyword evidence="1" id="KW-1133">Transmembrane helix</keyword>
<organism evidence="3 4">
    <name type="scientific">Blautia fusiformis</name>
    <dbReference type="NCBI Taxonomy" id="2881264"/>
    <lineage>
        <taxon>Bacteria</taxon>
        <taxon>Bacillati</taxon>
        <taxon>Bacillota</taxon>
        <taxon>Clostridia</taxon>
        <taxon>Lachnospirales</taxon>
        <taxon>Lachnospiraceae</taxon>
        <taxon>Blautia</taxon>
    </lineage>
</organism>
<protein>
    <recommendedName>
        <fullName evidence="2">DUF3592 domain-containing protein</fullName>
    </recommendedName>
</protein>
<feature type="transmembrane region" description="Helical" evidence="1">
    <location>
        <begin position="12"/>
        <end position="38"/>
    </location>
</feature>
<dbReference type="AlphaFoldDB" id="A0AAW4WB27"/>
<evidence type="ECO:0000256" key="1">
    <source>
        <dbReference type="SAM" id="Phobius"/>
    </source>
</evidence>
<dbReference type="InterPro" id="IPR021994">
    <property type="entry name" value="DUF3592"/>
</dbReference>
<sequence length="146" mass="16604">MSVTVNPKARQILPVILGCCVIGTVFFLAITICSAIKYHDYVPVDAVISSVSRSNNPNKPHSSNYHNYVKYSYTYKEQDYTADRIEFLRLGKAPGKHVQIKCDPQNPNQIQNIYSMTICIVFLVILLITDFLLILMIKSYYCTAML</sequence>
<accession>A0AAW4WB27</accession>
<reference evidence="3 4" key="1">
    <citation type="submission" date="2021-10" db="EMBL/GenBank/DDBJ databases">
        <title>Anaerobic single-cell dispensing facilitates the cultivation of human gut bacteria.</title>
        <authorList>
            <person name="Afrizal A."/>
        </authorList>
    </citation>
    <scope>NUCLEOTIDE SEQUENCE [LARGE SCALE GENOMIC DNA]</scope>
    <source>
        <strain evidence="3 4">CLA-AA-H217</strain>
    </source>
</reference>
<feature type="domain" description="DUF3592" evidence="2">
    <location>
        <begin position="47"/>
        <end position="109"/>
    </location>
</feature>
<dbReference type="Proteomes" id="UP001198612">
    <property type="component" value="Unassembled WGS sequence"/>
</dbReference>
<comment type="caution">
    <text evidence="3">The sequence shown here is derived from an EMBL/GenBank/DDBJ whole genome shotgun (WGS) entry which is preliminary data.</text>
</comment>
<keyword evidence="4" id="KW-1185">Reference proteome</keyword>
<evidence type="ECO:0000313" key="3">
    <source>
        <dbReference type="EMBL" id="MCC2229231.1"/>
    </source>
</evidence>
<evidence type="ECO:0000259" key="2">
    <source>
        <dbReference type="Pfam" id="PF12158"/>
    </source>
</evidence>
<dbReference type="Pfam" id="PF12158">
    <property type="entry name" value="DUF3592"/>
    <property type="match status" value="1"/>
</dbReference>
<proteinExistence type="predicted"/>
<feature type="transmembrane region" description="Helical" evidence="1">
    <location>
        <begin position="113"/>
        <end position="137"/>
    </location>
</feature>
<keyword evidence="1" id="KW-0812">Transmembrane</keyword>
<evidence type="ECO:0000313" key="4">
    <source>
        <dbReference type="Proteomes" id="UP001198612"/>
    </source>
</evidence>
<dbReference type="RefSeq" id="WP_227589145.1">
    <property type="nucleotide sequence ID" value="NZ_JAJEQQ010000043.1"/>
</dbReference>
<keyword evidence="1" id="KW-0472">Membrane</keyword>